<dbReference type="InterPro" id="IPR005704">
    <property type="entry name" value="Ribosomal_uS3_bac-typ"/>
</dbReference>
<dbReference type="Gene3D" id="3.30.1140.32">
    <property type="entry name" value="Ribosomal protein S3, C-terminal domain"/>
    <property type="match status" value="1"/>
</dbReference>
<evidence type="ECO:0000256" key="6">
    <source>
        <dbReference type="ARBA" id="ARBA00024998"/>
    </source>
</evidence>
<evidence type="ECO:0000313" key="10">
    <source>
        <dbReference type="EMBL" id="OHA67439.1"/>
    </source>
</evidence>
<dbReference type="GO" id="GO:0022627">
    <property type="term" value="C:cytosolic small ribosomal subunit"/>
    <property type="evidence" value="ECO:0007669"/>
    <property type="project" value="TreeGrafter"/>
</dbReference>
<evidence type="ECO:0000256" key="8">
    <source>
        <dbReference type="HAMAP-Rule" id="MF_01309"/>
    </source>
</evidence>
<comment type="caution">
    <text evidence="10">The sequence shown here is derived from an EMBL/GenBank/DDBJ whole genome shotgun (WGS) entry which is preliminary data.</text>
</comment>
<keyword evidence="4 8" id="KW-0689">Ribosomal protein</keyword>
<comment type="similarity">
    <text evidence="1 8">Belongs to the universal ribosomal protein uS3 family.</text>
</comment>
<dbReference type="FunFam" id="3.30.300.20:FF:000001">
    <property type="entry name" value="30S ribosomal protein S3"/>
    <property type="match status" value="1"/>
</dbReference>
<dbReference type="PANTHER" id="PTHR11760">
    <property type="entry name" value="30S/40S RIBOSOMAL PROTEIN S3"/>
    <property type="match status" value="1"/>
</dbReference>
<comment type="function">
    <text evidence="6 8">Binds the lower part of the 30S subunit head. Binds mRNA in the 70S ribosome, positioning it for translation.</text>
</comment>
<keyword evidence="3 8" id="KW-0694">RNA-binding</keyword>
<dbReference type="Proteomes" id="UP000176901">
    <property type="component" value="Unassembled WGS sequence"/>
</dbReference>
<dbReference type="InterPro" id="IPR001351">
    <property type="entry name" value="Ribosomal_uS3_C"/>
</dbReference>
<reference evidence="10 11" key="1">
    <citation type="journal article" date="2016" name="Nat. Commun.">
        <title>Thousands of microbial genomes shed light on interconnected biogeochemical processes in an aquifer system.</title>
        <authorList>
            <person name="Anantharaman K."/>
            <person name="Brown C.T."/>
            <person name="Hug L.A."/>
            <person name="Sharon I."/>
            <person name="Castelle C.J."/>
            <person name="Probst A.J."/>
            <person name="Thomas B.C."/>
            <person name="Singh A."/>
            <person name="Wilkins M.J."/>
            <person name="Karaoz U."/>
            <person name="Brodie E.L."/>
            <person name="Williams K.H."/>
            <person name="Hubbard S.S."/>
            <person name="Banfield J.F."/>
        </authorList>
    </citation>
    <scope>NUCLEOTIDE SEQUENCE [LARGE SCALE GENOMIC DNA]</scope>
</reference>
<proteinExistence type="inferred from homology"/>
<dbReference type="NCBIfam" id="TIGR01009">
    <property type="entry name" value="rpsC_bact"/>
    <property type="match status" value="1"/>
</dbReference>
<feature type="domain" description="KH type-2" evidence="9">
    <location>
        <begin position="38"/>
        <end position="110"/>
    </location>
</feature>
<dbReference type="GO" id="GO:0003735">
    <property type="term" value="F:structural constituent of ribosome"/>
    <property type="evidence" value="ECO:0007669"/>
    <property type="project" value="InterPro"/>
</dbReference>
<keyword evidence="2 8" id="KW-0699">rRNA-binding</keyword>
<dbReference type="InterPro" id="IPR004044">
    <property type="entry name" value="KH_dom_type_2"/>
</dbReference>
<gene>
    <name evidence="8" type="primary">rpsC</name>
    <name evidence="10" type="ORF">A3C82_00315</name>
</gene>
<dbReference type="Gene3D" id="3.30.300.20">
    <property type="match status" value="1"/>
</dbReference>
<name>A0A1G2R4X9_9BACT</name>
<dbReference type="EMBL" id="MHTW01000012">
    <property type="protein sequence ID" value="OHA67439.1"/>
    <property type="molecule type" value="Genomic_DNA"/>
</dbReference>
<dbReference type="Pfam" id="PF07650">
    <property type="entry name" value="KH_2"/>
    <property type="match status" value="1"/>
</dbReference>
<evidence type="ECO:0000256" key="4">
    <source>
        <dbReference type="ARBA" id="ARBA00022980"/>
    </source>
</evidence>
<dbReference type="SUPFAM" id="SSF54821">
    <property type="entry name" value="Ribosomal protein S3 C-terminal domain"/>
    <property type="match status" value="1"/>
</dbReference>
<evidence type="ECO:0000256" key="5">
    <source>
        <dbReference type="ARBA" id="ARBA00023274"/>
    </source>
</evidence>
<dbReference type="InterPro" id="IPR057258">
    <property type="entry name" value="Ribosomal_uS3"/>
</dbReference>
<evidence type="ECO:0000313" key="11">
    <source>
        <dbReference type="Proteomes" id="UP000176901"/>
    </source>
</evidence>
<dbReference type="GO" id="GO:0006412">
    <property type="term" value="P:translation"/>
    <property type="evidence" value="ECO:0007669"/>
    <property type="project" value="UniProtKB-UniRule"/>
</dbReference>
<dbReference type="InterPro" id="IPR015946">
    <property type="entry name" value="KH_dom-like_a/b"/>
</dbReference>
<accession>A0A1G2R4X9</accession>
<keyword evidence="5 8" id="KW-0687">Ribonucleoprotein</keyword>
<comment type="subunit">
    <text evidence="8">Part of the 30S ribosomal subunit. Forms a tight complex with proteins S10 and S14.</text>
</comment>
<dbReference type="PANTHER" id="PTHR11760:SF19">
    <property type="entry name" value="SMALL RIBOSOMAL SUBUNIT PROTEIN US3C"/>
    <property type="match status" value="1"/>
</dbReference>
<dbReference type="HAMAP" id="MF_01309_B">
    <property type="entry name" value="Ribosomal_uS3_B"/>
    <property type="match status" value="1"/>
</dbReference>
<dbReference type="InterPro" id="IPR009019">
    <property type="entry name" value="KH_sf_prok-type"/>
</dbReference>
<protein>
    <recommendedName>
        <fullName evidence="7 8">Small ribosomal subunit protein uS3</fullName>
    </recommendedName>
</protein>
<evidence type="ECO:0000256" key="1">
    <source>
        <dbReference type="ARBA" id="ARBA00010761"/>
    </source>
</evidence>
<dbReference type="SUPFAM" id="SSF54814">
    <property type="entry name" value="Prokaryotic type KH domain (KH-domain type II)"/>
    <property type="match status" value="1"/>
</dbReference>
<dbReference type="InterPro" id="IPR036419">
    <property type="entry name" value="Ribosomal_S3_C_sf"/>
</dbReference>
<evidence type="ECO:0000256" key="7">
    <source>
        <dbReference type="ARBA" id="ARBA00035257"/>
    </source>
</evidence>
<dbReference type="GO" id="GO:0003729">
    <property type="term" value="F:mRNA binding"/>
    <property type="evidence" value="ECO:0007669"/>
    <property type="project" value="UniProtKB-UniRule"/>
</dbReference>
<dbReference type="Pfam" id="PF00189">
    <property type="entry name" value="Ribosomal_S3_C"/>
    <property type="match status" value="1"/>
</dbReference>
<dbReference type="AlphaFoldDB" id="A0A1G2R4X9"/>
<evidence type="ECO:0000256" key="2">
    <source>
        <dbReference type="ARBA" id="ARBA00022730"/>
    </source>
</evidence>
<dbReference type="PROSITE" id="PS50823">
    <property type="entry name" value="KH_TYPE_2"/>
    <property type="match status" value="1"/>
</dbReference>
<evidence type="ECO:0000256" key="3">
    <source>
        <dbReference type="ARBA" id="ARBA00022884"/>
    </source>
</evidence>
<sequence length="213" mass="24111">MAHKVHPKAFRIKETKDWSSRWIEKKNYAKTLQEDFMIREFLLKKLKEASVESVDIERILGKIMVIVTSGRPGLIIGRGGAGIEILRKAIEGLVGKTKAKEVRLEVREIKNPWESATLTAQFVAQQLEKRMPARRVLKQTLQKVMATKGIEGVKVEIAGRLGGAEIARREWLKQGRLPLATLRAKIDYGFAEALTTFGTIGVKVWIFKGEEFE</sequence>
<dbReference type="STRING" id="1802451.A3C82_00315"/>
<evidence type="ECO:0000259" key="9">
    <source>
        <dbReference type="PROSITE" id="PS50823"/>
    </source>
</evidence>
<dbReference type="GO" id="GO:0019843">
    <property type="term" value="F:rRNA binding"/>
    <property type="evidence" value="ECO:0007669"/>
    <property type="project" value="UniProtKB-UniRule"/>
</dbReference>
<dbReference type="CDD" id="cd02412">
    <property type="entry name" value="KH-II_30S_S3"/>
    <property type="match status" value="1"/>
</dbReference>
<organism evidence="10 11">
    <name type="scientific">Candidatus Wildermuthbacteria bacterium RIFCSPHIGHO2_02_FULL_47_12</name>
    <dbReference type="NCBI Taxonomy" id="1802451"/>
    <lineage>
        <taxon>Bacteria</taxon>
        <taxon>Candidatus Wildermuthiibacteriota</taxon>
    </lineage>
</organism>